<organism evidence="4 5">
    <name type="scientific">Aneurinibacillus aneurinilyticus</name>
    <name type="common">Bacillus aneurinolyticus</name>
    <dbReference type="NCBI Taxonomy" id="1391"/>
    <lineage>
        <taxon>Bacteria</taxon>
        <taxon>Bacillati</taxon>
        <taxon>Bacillota</taxon>
        <taxon>Bacilli</taxon>
        <taxon>Bacillales</taxon>
        <taxon>Paenibacillaceae</taxon>
        <taxon>Aneurinibacillus group</taxon>
        <taxon>Aneurinibacillus</taxon>
    </lineage>
</organism>
<dbReference type="RefSeq" id="WP_021621375.1">
    <property type="nucleotide sequence ID" value="NZ_CABKST010000129.1"/>
</dbReference>
<evidence type="ECO:0000256" key="1">
    <source>
        <dbReference type="SAM" id="MobiDB-lite"/>
    </source>
</evidence>
<accession>A0A848CYE6</accession>
<dbReference type="OrthoDB" id="1954033at2"/>
<dbReference type="Pfam" id="PF10646">
    <property type="entry name" value="Germane"/>
    <property type="match status" value="1"/>
</dbReference>
<name>A0A848CYE6_ANEAE</name>
<feature type="compositionally biased region" description="Polar residues" evidence="1">
    <location>
        <begin position="52"/>
        <end position="75"/>
    </location>
</feature>
<feature type="compositionally biased region" description="Low complexity" evidence="1">
    <location>
        <begin position="26"/>
        <end position="43"/>
    </location>
</feature>
<keyword evidence="2" id="KW-0732">Signal</keyword>
<evidence type="ECO:0000256" key="2">
    <source>
        <dbReference type="SAM" id="SignalP"/>
    </source>
</evidence>
<evidence type="ECO:0000259" key="3">
    <source>
        <dbReference type="SMART" id="SM00909"/>
    </source>
</evidence>
<sequence>MRLPRALLLIALMAMLAITGCTSDVPSNSQQPAANNNSETTSTPTPPVDGEQPSNGNQPSAEQPSKNEQPSSNNADGEKVKEKEVMLVFSDSNLMEQYKEPRTIKYKKEENLPTIALMAWKNGPKNKELTTLMPKNAEVQWLKKEGDTAIISLSPEIKQANLGSSGEQFLLEEMATILSQFGYKNMKVLIDGKEVETILGHMDTTEPIEPLKFAQLKEMK</sequence>
<protein>
    <recommendedName>
        <fullName evidence="3">GerMN domain-containing protein</fullName>
    </recommendedName>
</protein>
<feature type="region of interest" description="Disordered" evidence="1">
    <location>
        <begin position="26"/>
        <end position="83"/>
    </location>
</feature>
<evidence type="ECO:0000313" key="4">
    <source>
        <dbReference type="EMBL" id="NME98857.1"/>
    </source>
</evidence>
<dbReference type="SMART" id="SM00909">
    <property type="entry name" value="Germane"/>
    <property type="match status" value="1"/>
</dbReference>
<dbReference type="PROSITE" id="PS51257">
    <property type="entry name" value="PROKAR_LIPOPROTEIN"/>
    <property type="match status" value="1"/>
</dbReference>
<dbReference type="AlphaFoldDB" id="A0A848CYE6"/>
<dbReference type="InterPro" id="IPR019606">
    <property type="entry name" value="GerMN"/>
</dbReference>
<reference evidence="4 5" key="1">
    <citation type="submission" date="2020-04" db="EMBL/GenBank/DDBJ databases">
        <authorList>
            <person name="Hitch T.C.A."/>
            <person name="Wylensek D."/>
            <person name="Clavel T."/>
        </authorList>
    </citation>
    <scope>NUCLEOTIDE SEQUENCE [LARGE SCALE GENOMIC DNA]</scope>
    <source>
        <strain evidence="4 5">WB01_D5_05</strain>
    </source>
</reference>
<feature type="signal peptide" evidence="2">
    <location>
        <begin position="1"/>
        <end position="23"/>
    </location>
</feature>
<dbReference type="Proteomes" id="UP000561326">
    <property type="component" value="Unassembled WGS sequence"/>
</dbReference>
<proteinExistence type="predicted"/>
<dbReference type="GeneID" id="92841932"/>
<feature type="domain" description="GerMN" evidence="3">
    <location>
        <begin position="113"/>
        <end position="199"/>
    </location>
</feature>
<feature type="chain" id="PRO_5038560164" description="GerMN domain-containing protein" evidence="2">
    <location>
        <begin position="24"/>
        <end position="220"/>
    </location>
</feature>
<evidence type="ECO:0000313" key="5">
    <source>
        <dbReference type="Proteomes" id="UP000561326"/>
    </source>
</evidence>
<gene>
    <name evidence="4" type="ORF">HF838_11350</name>
</gene>
<comment type="caution">
    <text evidence="4">The sequence shown here is derived from an EMBL/GenBank/DDBJ whole genome shotgun (WGS) entry which is preliminary data.</text>
</comment>
<dbReference type="EMBL" id="JABAGO010000019">
    <property type="protein sequence ID" value="NME98857.1"/>
    <property type="molecule type" value="Genomic_DNA"/>
</dbReference>